<proteinExistence type="inferred from homology"/>
<dbReference type="InterPro" id="IPR026569">
    <property type="entry name" value="Ribosomal_bL28"/>
</dbReference>
<evidence type="ECO:0000256" key="2">
    <source>
        <dbReference type="ARBA" id="ARBA00022980"/>
    </source>
</evidence>
<keyword evidence="8" id="KW-1185">Reference proteome</keyword>
<keyword evidence="2" id="KW-0689">Ribosomal protein</keyword>
<organism evidence="7 8">
    <name type="scientific">Cristinia sonorae</name>
    <dbReference type="NCBI Taxonomy" id="1940300"/>
    <lineage>
        <taxon>Eukaryota</taxon>
        <taxon>Fungi</taxon>
        <taxon>Dikarya</taxon>
        <taxon>Basidiomycota</taxon>
        <taxon>Agaricomycotina</taxon>
        <taxon>Agaricomycetes</taxon>
        <taxon>Agaricomycetidae</taxon>
        <taxon>Agaricales</taxon>
        <taxon>Pleurotineae</taxon>
        <taxon>Stephanosporaceae</taxon>
        <taxon>Cristinia</taxon>
    </lineage>
</organism>
<sequence length="141" mass="15642">MLPSIPLLKSAVTAVVSQPFKRAQLGLFQGKTKQYGNNVPFSKHKTRRSWLPNVQSKRLFSDTLGQFVKVKLTTRALKTIKKHNGIDNYVLKTKPELLGWEGMRIRVLVREQQQARGTTSPSTSTPTPVVTVEAAPVASTS</sequence>
<dbReference type="InterPro" id="IPR034704">
    <property type="entry name" value="Ribosomal_bL28/bL31-like_sf"/>
</dbReference>
<feature type="region of interest" description="Disordered" evidence="6">
    <location>
        <begin position="112"/>
        <end position="141"/>
    </location>
</feature>
<dbReference type="NCBIfam" id="TIGR00009">
    <property type="entry name" value="L28"/>
    <property type="match status" value="1"/>
</dbReference>
<feature type="compositionally biased region" description="Low complexity" evidence="6">
    <location>
        <begin position="118"/>
        <end position="141"/>
    </location>
</feature>
<evidence type="ECO:0000256" key="5">
    <source>
        <dbReference type="ARBA" id="ARBA00035269"/>
    </source>
</evidence>
<evidence type="ECO:0000256" key="3">
    <source>
        <dbReference type="ARBA" id="ARBA00023274"/>
    </source>
</evidence>
<comment type="similarity">
    <text evidence="1">Belongs to the bacterial ribosomal protein bL28 family.</text>
</comment>
<dbReference type="GO" id="GO:0006412">
    <property type="term" value="P:translation"/>
    <property type="evidence" value="ECO:0007669"/>
    <property type="project" value="InterPro"/>
</dbReference>
<dbReference type="Proteomes" id="UP000813824">
    <property type="component" value="Unassembled WGS sequence"/>
</dbReference>
<dbReference type="GO" id="GO:0005762">
    <property type="term" value="C:mitochondrial large ribosomal subunit"/>
    <property type="evidence" value="ECO:0007669"/>
    <property type="project" value="TreeGrafter"/>
</dbReference>
<dbReference type="Gene3D" id="2.30.170.40">
    <property type="entry name" value="Ribosomal protein L28/L24"/>
    <property type="match status" value="1"/>
</dbReference>
<accession>A0A8K0UF53</accession>
<evidence type="ECO:0000256" key="4">
    <source>
        <dbReference type="ARBA" id="ARBA00035265"/>
    </source>
</evidence>
<dbReference type="InterPro" id="IPR037147">
    <property type="entry name" value="Ribosomal_bL28_sf"/>
</dbReference>
<dbReference type="HAMAP" id="MF_00373">
    <property type="entry name" value="Ribosomal_bL28"/>
    <property type="match status" value="1"/>
</dbReference>
<dbReference type="SUPFAM" id="SSF143800">
    <property type="entry name" value="L28p-like"/>
    <property type="match status" value="1"/>
</dbReference>
<evidence type="ECO:0000313" key="7">
    <source>
        <dbReference type="EMBL" id="KAH8080684.1"/>
    </source>
</evidence>
<dbReference type="FunFam" id="2.30.170.40:FF:000003">
    <property type="entry name" value="54S ribosomal protein L24"/>
    <property type="match status" value="1"/>
</dbReference>
<name>A0A8K0UF53_9AGAR</name>
<dbReference type="OrthoDB" id="361870at2759"/>
<gene>
    <name evidence="7" type="ORF">BXZ70DRAFT_636389</name>
</gene>
<evidence type="ECO:0000256" key="6">
    <source>
        <dbReference type="SAM" id="MobiDB-lite"/>
    </source>
</evidence>
<dbReference type="PANTHER" id="PTHR13528">
    <property type="entry name" value="39S RIBOSOMAL PROTEIN L28, MITOCHONDRIAL"/>
    <property type="match status" value="1"/>
</dbReference>
<evidence type="ECO:0000313" key="8">
    <source>
        <dbReference type="Proteomes" id="UP000813824"/>
    </source>
</evidence>
<dbReference type="InterPro" id="IPR001383">
    <property type="entry name" value="Ribosomal_bL28_bact-type"/>
</dbReference>
<dbReference type="GO" id="GO:0003735">
    <property type="term" value="F:structural constituent of ribosome"/>
    <property type="evidence" value="ECO:0007669"/>
    <property type="project" value="InterPro"/>
</dbReference>
<dbReference type="EMBL" id="JAEVFJ010000053">
    <property type="protein sequence ID" value="KAH8080684.1"/>
    <property type="molecule type" value="Genomic_DNA"/>
</dbReference>
<reference evidence="7" key="1">
    <citation type="journal article" date="2021" name="New Phytol.">
        <title>Evolutionary innovations through gain and loss of genes in the ectomycorrhizal Boletales.</title>
        <authorList>
            <person name="Wu G."/>
            <person name="Miyauchi S."/>
            <person name="Morin E."/>
            <person name="Kuo A."/>
            <person name="Drula E."/>
            <person name="Varga T."/>
            <person name="Kohler A."/>
            <person name="Feng B."/>
            <person name="Cao Y."/>
            <person name="Lipzen A."/>
            <person name="Daum C."/>
            <person name="Hundley H."/>
            <person name="Pangilinan J."/>
            <person name="Johnson J."/>
            <person name="Barry K."/>
            <person name="LaButti K."/>
            <person name="Ng V."/>
            <person name="Ahrendt S."/>
            <person name="Min B."/>
            <person name="Choi I.G."/>
            <person name="Park H."/>
            <person name="Plett J.M."/>
            <person name="Magnuson J."/>
            <person name="Spatafora J.W."/>
            <person name="Nagy L.G."/>
            <person name="Henrissat B."/>
            <person name="Grigoriev I.V."/>
            <person name="Yang Z.L."/>
            <person name="Xu J."/>
            <person name="Martin F.M."/>
        </authorList>
    </citation>
    <scope>NUCLEOTIDE SEQUENCE</scope>
    <source>
        <strain evidence="7">KKN 215</strain>
    </source>
</reference>
<evidence type="ECO:0000256" key="1">
    <source>
        <dbReference type="ARBA" id="ARBA00008760"/>
    </source>
</evidence>
<dbReference type="AlphaFoldDB" id="A0A8K0UF53"/>
<dbReference type="PANTHER" id="PTHR13528:SF2">
    <property type="entry name" value="LARGE RIBOSOMAL SUBUNIT PROTEIN BL28M"/>
    <property type="match status" value="1"/>
</dbReference>
<keyword evidence="3" id="KW-0687">Ribonucleoprotein</keyword>
<comment type="caution">
    <text evidence="7">The sequence shown here is derived from an EMBL/GenBank/DDBJ whole genome shotgun (WGS) entry which is preliminary data.</text>
</comment>
<protein>
    <recommendedName>
        <fullName evidence="4">Large ribosomal subunit protein bL28c</fullName>
    </recommendedName>
    <alternativeName>
        <fullName evidence="5">Large ribosomal subunit protein bL28m</fullName>
    </alternativeName>
</protein>
<dbReference type="Pfam" id="PF00830">
    <property type="entry name" value="Ribosomal_L28"/>
    <property type="match status" value="1"/>
</dbReference>